<dbReference type="GO" id="GO:0140359">
    <property type="term" value="F:ABC-type transporter activity"/>
    <property type="evidence" value="ECO:0007669"/>
    <property type="project" value="InterPro"/>
</dbReference>
<feature type="transmembrane region" description="Helical" evidence="1">
    <location>
        <begin position="205"/>
        <end position="227"/>
    </location>
</feature>
<gene>
    <name evidence="2" type="ORF">HGI30_18040</name>
</gene>
<dbReference type="EMBL" id="CP051428">
    <property type="protein sequence ID" value="QJC53288.1"/>
    <property type="molecule type" value="Genomic_DNA"/>
</dbReference>
<feature type="transmembrane region" description="Helical" evidence="1">
    <location>
        <begin position="162"/>
        <end position="193"/>
    </location>
</feature>
<evidence type="ECO:0000313" key="2">
    <source>
        <dbReference type="EMBL" id="QJC53288.1"/>
    </source>
</evidence>
<evidence type="ECO:0000313" key="3">
    <source>
        <dbReference type="Proteomes" id="UP000502136"/>
    </source>
</evidence>
<dbReference type="Pfam" id="PF12679">
    <property type="entry name" value="ABC2_membrane_2"/>
    <property type="match status" value="1"/>
</dbReference>
<keyword evidence="1" id="KW-0812">Transmembrane</keyword>
<reference evidence="2 3" key="1">
    <citation type="submission" date="2020-04" db="EMBL/GenBank/DDBJ databases">
        <title>Novel Paenibacillus strain UniB2 isolated from commercial digestive syrup.</title>
        <authorList>
            <person name="Thorat V."/>
            <person name="Kirdat K."/>
            <person name="Tiwarekar B."/>
            <person name="Yadav A."/>
        </authorList>
    </citation>
    <scope>NUCLEOTIDE SEQUENCE [LARGE SCALE GENOMIC DNA]</scope>
    <source>
        <strain evidence="2 3">UniB2</strain>
    </source>
</reference>
<organism evidence="2 3">
    <name type="scientific">Paenibacillus albicereus</name>
    <dbReference type="NCBI Taxonomy" id="2726185"/>
    <lineage>
        <taxon>Bacteria</taxon>
        <taxon>Bacillati</taxon>
        <taxon>Bacillota</taxon>
        <taxon>Bacilli</taxon>
        <taxon>Bacillales</taxon>
        <taxon>Paenibacillaceae</taxon>
        <taxon>Paenibacillus</taxon>
    </lineage>
</organism>
<feature type="transmembrane region" description="Helical" evidence="1">
    <location>
        <begin position="75"/>
        <end position="94"/>
    </location>
</feature>
<proteinExistence type="predicted"/>
<keyword evidence="3" id="KW-1185">Reference proteome</keyword>
<dbReference type="PANTHER" id="PTHR37305:SF2">
    <property type="entry name" value="BACITRACIN TRANSPORT PERMEASE PROTEIN BCRB"/>
    <property type="match status" value="1"/>
</dbReference>
<accession>A0A6H2H1R4</accession>
<dbReference type="KEGG" id="palr:HGI30_18040"/>
<protein>
    <submittedName>
        <fullName evidence="2">ABC transporter permease subunit</fullName>
    </submittedName>
</protein>
<dbReference type="GO" id="GO:0005886">
    <property type="term" value="C:plasma membrane"/>
    <property type="evidence" value="ECO:0007669"/>
    <property type="project" value="UniProtKB-SubCell"/>
</dbReference>
<name>A0A6H2H1R4_9BACL</name>
<dbReference type="AlphaFoldDB" id="A0A6H2H1R4"/>
<dbReference type="Proteomes" id="UP000502136">
    <property type="component" value="Chromosome"/>
</dbReference>
<dbReference type="PANTHER" id="PTHR37305">
    <property type="entry name" value="INTEGRAL MEMBRANE PROTEIN-RELATED"/>
    <property type="match status" value="1"/>
</dbReference>
<sequence>MSMLLGAMVNEWMKVRTRWISIASCLCSLVLLLLAAKALQDIIPFLPELSEPSQTNSTAADAQGAFGRLAASMQGVFVVVIFPLLMVIIGGDSWSSEFNNRTIKATLLRPVGRPIYMLAKWLTLILLSVGLLAIAYGSGFLLQSSHGLHDWDLPVPLAVGTVPLWLFLLFKFLLHIIVIMFTASFILFMSFFIRSNAIAMATMMVAFLFGKTLLLLQTSLPPLEYLFLNHLDLPGMASSSAYAPSDLWRSIGILALTGSCMYAAVNTIFRYQDINR</sequence>
<feature type="transmembrane region" description="Helical" evidence="1">
    <location>
        <begin position="115"/>
        <end position="142"/>
    </location>
</feature>
<evidence type="ECO:0000256" key="1">
    <source>
        <dbReference type="SAM" id="Phobius"/>
    </source>
</evidence>
<keyword evidence="1" id="KW-0472">Membrane</keyword>
<keyword evidence="1" id="KW-1133">Transmembrane helix</keyword>
<feature type="transmembrane region" description="Helical" evidence="1">
    <location>
        <begin position="247"/>
        <end position="269"/>
    </location>
</feature>